<dbReference type="GO" id="GO:0016715">
    <property type="term" value="F:oxidoreductase activity, acting on paired donors, with incorporation or reduction of molecular oxygen, reduced ascorbate as one donor, and incorporation of one atom of oxygen"/>
    <property type="evidence" value="ECO:0007669"/>
    <property type="project" value="InterPro"/>
</dbReference>
<evidence type="ECO:0000313" key="10">
    <source>
        <dbReference type="EMBL" id="CAF3916753.1"/>
    </source>
</evidence>
<sequence>MLIWFNYHLHIFLIYISIRISSEDISSGWQSFIHFSSSGFEFSPIDMEALFLQQTTADSVEICSQMCHTAVLCRTFDFDIVSRRCRIFQGDLDTTGSIISSSLSQSVVGSIELDSTQFDSFGKSCLFCQGSRYLKCINSTCQCQSNTYFDGSICRSQKLLGSQCINETDCRIDLNYTCLPRLQCGPLSLQNGTTIAGYGNGTAGSDNNALNKPWGLAMGIDNSLYVCEYGNSRVMRFHEGSTLGIRVAGSASAGTGSNQLYEPSVLYVDASSNIYVADDINYRVMFWANGSLSGTKVVGTGSYGSSLNAVADVFGITVDSHGNIYVADTMNHRVTKWIPGATVGIIVAGQNGISGSQSNQLSYPGGLFLDEIHSYLYIADAGNNRIQRITLGGSTNATTVAGGNGQGSSNMQLNNPRSVYVSKTTGAIYIADEGNYRVTKWAVGATKGVTVVGVDGQAGSSPMLFGDPTYVILNLNETLLYVSDYVNHRVQTIRTYFSCQYKGRTIFIFTAYVHTQQWRRVNSLYRVRDNEIPLIIKSNPQNPQSFHRLLLPVEIENTDCLTEQCVSDNNHNKTIHVRSLNADLSYDLSQKSTNNPSPFPLCWDNAVTKIANLIPPDIVISLLKLNHINQTTDDD</sequence>
<name>A0A819IHY1_9BILA</name>
<evidence type="ECO:0000313" key="11">
    <source>
        <dbReference type="Proteomes" id="UP000663844"/>
    </source>
</evidence>
<dbReference type="Pfam" id="PF00024">
    <property type="entry name" value="PAN_1"/>
    <property type="match status" value="1"/>
</dbReference>
<reference evidence="10" key="1">
    <citation type="submission" date="2021-02" db="EMBL/GenBank/DDBJ databases">
        <authorList>
            <person name="Nowell W R."/>
        </authorList>
    </citation>
    <scope>NUCLEOTIDE SEQUENCE</scope>
</reference>
<dbReference type="InterPro" id="IPR003609">
    <property type="entry name" value="Pan_app"/>
</dbReference>
<evidence type="ECO:0000256" key="3">
    <source>
        <dbReference type="ARBA" id="ARBA00023157"/>
    </source>
</evidence>
<dbReference type="Gene3D" id="2.120.10.30">
    <property type="entry name" value="TolB, C-terminal domain"/>
    <property type="match status" value="2"/>
</dbReference>
<evidence type="ECO:0000256" key="5">
    <source>
        <dbReference type="PROSITE-ProRule" id="PRU00504"/>
    </source>
</evidence>
<dbReference type="PANTHER" id="PTHR10680:SF14">
    <property type="entry name" value="PEPTIDYL-GLYCINE ALPHA-AMIDATING MONOOXYGENASE"/>
    <property type="match status" value="1"/>
</dbReference>
<evidence type="ECO:0000259" key="8">
    <source>
        <dbReference type="Pfam" id="PF03712"/>
    </source>
</evidence>
<dbReference type="Pfam" id="PF03712">
    <property type="entry name" value="Cu2_monoox_C"/>
    <property type="match status" value="1"/>
</dbReference>
<keyword evidence="2" id="KW-0677">Repeat</keyword>
<evidence type="ECO:0000313" key="9">
    <source>
        <dbReference type="EMBL" id="CAF0746380.1"/>
    </source>
</evidence>
<feature type="repeat" description="NHL" evidence="5">
    <location>
        <begin position="407"/>
        <end position="444"/>
    </location>
</feature>
<feature type="repeat" description="NHL" evidence="5">
    <location>
        <begin position="315"/>
        <end position="340"/>
    </location>
</feature>
<evidence type="ECO:0000256" key="1">
    <source>
        <dbReference type="ARBA" id="ARBA00022729"/>
    </source>
</evidence>
<dbReference type="InterPro" id="IPR008977">
    <property type="entry name" value="PHM/PNGase_F_dom_sf"/>
</dbReference>
<feature type="chain" id="PRO_5035618552" description="Apple domain-containing protein" evidence="6">
    <location>
        <begin position="23"/>
        <end position="635"/>
    </location>
</feature>
<evidence type="ECO:0008006" key="12">
    <source>
        <dbReference type="Google" id="ProtNLM"/>
    </source>
</evidence>
<keyword evidence="1 6" id="KW-0732">Signal</keyword>
<dbReference type="EMBL" id="CAJOAZ010002314">
    <property type="protein sequence ID" value="CAF3916753.1"/>
    <property type="molecule type" value="Genomic_DNA"/>
</dbReference>
<protein>
    <recommendedName>
        <fullName evidence="12">Apple domain-containing protein</fullName>
    </recommendedName>
</protein>
<keyword evidence="4" id="KW-0325">Glycoprotein</keyword>
<dbReference type="InterPro" id="IPR024548">
    <property type="entry name" value="Cu2_monoox_C"/>
</dbReference>
<accession>A0A819IHY1</accession>
<dbReference type="PANTHER" id="PTHR10680">
    <property type="entry name" value="PEPTIDYL-GLYCINE ALPHA-AMIDATING MONOOXYGENASE"/>
    <property type="match status" value="1"/>
</dbReference>
<feature type="domain" description="Apple" evidence="7">
    <location>
        <begin position="53"/>
        <end position="105"/>
    </location>
</feature>
<feature type="domain" description="Copper type II ascorbate-dependent monooxygenase C-terminal" evidence="8">
    <location>
        <begin position="494"/>
        <end position="575"/>
    </location>
</feature>
<dbReference type="Gene3D" id="2.60.120.230">
    <property type="match status" value="1"/>
</dbReference>
<evidence type="ECO:0000256" key="2">
    <source>
        <dbReference type="ARBA" id="ARBA00022737"/>
    </source>
</evidence>
<evidence type="ECO:0000259" key="7">
    <source>
        <dbReference type="Pfam" id="PF00024"/>
    </source>
</evidence>
<dbReference type="SUPFAM" id="SSF101898">
    <property type="entry name" value="NHL repeat"/>
    <property type="match status" value="1"/>
</dbReference>
<dbReference type="Proteomes" id="UP000663845">
    <property type="component" value="Unassembled WGS sequence"/>
</dbReference>
<proteinExistence type="predicted"/>
<dbReference type="SUPFAM" id="SSF57414">
    <property type="entry name" value="Hairpin loop containing domain-like"/>
    <property type="match status" value="1"/>
</dbReference>
<dbReference type="SUPFAM" id="SSF49742">
    <property type="entry name" value="PHM/PNGase F"/>
    <property type="match status" value="1"/>
</dbReference>
<dbReference type="InterPro" id="IPR014784">
    <property type="entry name" value="Cu2_ascorb_mOase-like_C"/>
</dbReference>
<feature type="signal peptide" evidence="6">
    <location>
        <begin position="1"/>
        <end position="22"/>
    </location>
</feature>
<dbReference type="AlphaFoldDB" id="A0A819IHY1"/>
<gene>
    <name evidence="9" type="ORF">JYZ213_LOCUS2204</name>
    <name evidence="10" type="ORF">OXD698_LOCUS24788</name>
</gene>
<keyword evidence="3" id="KW-1015">Disulfide bond</keyword>
<dbReference type="EMBL" id="CAJNOG010000011">
    <property type="protein sequence ID" value="CAF0746380.1"/>
    <property type="molecule type" value="Genomic_DNA"/>
</dbReference>
<dbReference type="Proteomes" id="UP000663844">
    <property type="component" value="Unassembled WGS sequence"/>
</dbReference>
<evidence type="ECO:0000256" key="6">
    <source>
        <dbReference type="SAM" id="SignalP"/>
    </source>
</evidence>
<dbReference type="CDD" id="cd05819">
    <property type="entry name" value="NHL"/>
    <property type="match status" value="1"/>
</dbReference>
<dbReference type="InterPro" id="IPR011042">
    <property type="entry name" value="6-blade_b-propeller_TolB-like"/>
</dbReference>
<dbReference type="Pfam" id="PF01436">
    <property type="entry name" value="NHL"/>
    <property type="match status" value="1"/>
</dbReference>
<dbReference type="InterPro" id="IPR001258">
    <property type="entry name" value="NHL_repeat"/>
</dbReference>
<dbReference type="PROSITE" id="PS51125">
    <property type="entry name" value="NHL"/>
    <property type="match status" value="2"/>
</dbReference>
<evidence type="ECO:0000256" key="4">
    <source>
        <dbReference type="ARBA" id="ARBA00023180"/>
    </source>
</evidence>
<comment type="caution">
    <text evidence="10">The sequence shown here is derived from an EMBL/GenBank/DDBJ whole genome shotgun (WGS) entry which is preliminary data.</text>
</comment>
<organism evidence="10 11">
    <name type="scientific">Adineta steineri</name>
    <dbReference type="NCBI Taxonomy" id="433720"/>
    <lineage>
        <taxon>Eukaryota</taxon>
        <taxon>Metazoa</taxon>
        <taxon>Spiralia</taxon>
        <taxon>Gnathifera</taxon>
        <taxon>Rotifera</taxon>
        <taxon>Eurotatoria</taxon>
        <taxon>Bdelloidea</taxon>
        <taxon>Adinetida</taxon>
        <taxon>Adinetidae</taxon>
        <taxon>Adineta</taxon>
    </lineage>
</organism>